<dbReference type="Pfam" id="PF20990">
    <property type="entry name" value="DUF2207_C"/>
    <property type="match status" value="1"/>
</dbReference>
<evidence type="ECO:0000259" key="2">
    <source>
        <dbReference type="Pfam" id="PF09972"/>
    </source>
</evidence>
<keyword evidence="1" id="KW-0812">Transmembrane</keyword>
<dbReference type="InterPro" id="IPR048389">
    <property type="entry name" value="YciQ-like_C"/>
</dbReference>
<feature type="domain" description="Predicted membrane protein YciQ-like C-terminal" evidence="3">
    <location>
        <begin position="302"/>
        <end position="558"/>
    </location>
</feature>
<organism evidence="4 5">
    <name type="scientific">candidate division WOR-3 bacterium</name>
    <dbReference type="NCBI Taxonomy" id="2052148"/>
    <lineage>
        <taxon>Bacteria</taxon>
        <taxon>Bacteria division WOR-3</taxon>
    </lineage>
</organism>
<reference evidence="4" key="1">
    <citation type="submission" date="2019-03" db="EMBL/GenBank/DDBJ databases">
        <title>Lake Tanganyika Metagenome-Assembled Genomes (MAGs).</title>
        <authorList>
            <person name="Tran P."/>
        </authorList>
    </citation>
    <scope>NUCLEOTIDE SEQUENCE</scope>
    <source>
        <strain evidence="4">K_DeepCast_150m_m2_040</strain>
    </source>
</reference>
<protein>
    <submittedName>
        <fullName evidence="4">DUF2207 domain-containing protein</fullName>
    </submittedName>
</protein>
<comment type="caution">
    <text evidence="4">The sequence shown here is derived from an EMBL/GenBank/DDBJ whole genome shotgun (WGS) entry which is preliminary data.</text>
</comment>
<feature type="transmembrane region" description="Helical" evidence="1">
    <location>
        <begin position="38"/>
        <end position="58"/>
    </location>
</feature>
<keyword evidence="1" id="KW-1133">Transmembrane helix</keyword>
<feature type="transmembrane region" description="Helical" evidence="1">
    <location>
        <begin position="479"/>
        <end position="498"/>
    </location>
</feature>
<evidence type="ECO:0000313" key="4">
    <source>
        <dbReference type="EMBL" id="MBM3330849.1"/>
    </source>
</evidence>
<proteinExistence type="predicted"/>
<dbReference type="EMBL" id="VGIR01000012">
    <property type="protein sequence ID" value="MBM3330849.1"/>
    <property type="molecule type" value="Genomic_DNA"/>
</dbReference>
<dbReference type="InterPro" id="IPR018702">
    <property type="entry name" value="DUF2207"/>
</dbReference>
<feature type="domain" description="DUF2207" evidence="2">
    <location>
        <begin position="61"/>
        <end position="232"/>
    </location>
</feature>
<sequence>MEAPVRGERLEVRLRDRMLRAWPSSDQRTMAVKRKVRFVLGGILAILPLLAAAKSYYYPEISTDVMLQADGSARIVQERTYEFDGRFSWADLDLRKQGAADIRLNRLALKTSAGWQDLTPEQGNSDRSLYLRWGYSAEDEQRTFLIDYTILGAVKRYEDVAEFYWKVIEDEHQPVSRISVRIILPGQSPDLFKIYVHAVARPGTLHFAGTFDTAYINQTGIPRNAFVEVRALASPGLYPQAAQIPQRRYEQILAEEKQNFLTATFRSHFFIPLGLFLILVPAVLLIIFYRKFGREPKLDYEAMYEHEPPRKAPPFVVPLILHQRPDKSGMTQELFRGLMAALLGLARQGVVSVHEVKEGRKIKYEFRLDKPDKLAASGEFDRMAVEYLFGKFGGGGNVLTEEMIKSYGRTHPSSVREMVSSLYSAGIGWWPAQLGVEFTEAASRRAYSTYCGLAALCFIPGAWLLLGGLAAIAPESAAARIPLTVVAAVLCGAVYFLTGRVITRWDPIAYLEHKRWRSFRKFLKDFSAIEQAPVNLLAIWEEYYVYAVALGVAAEFLKHVTRLAEQRGTGLALPVWYIGASGMPGGSLASLSDGLGGFGAFASNMSSMMSSFSTASSSGGGFSGGGGGGGGGGSSGAG</sequence>
<name>A0A937XG77_UNCW3</name>
<dbReference type="Pfam" id="PF09972">
    <property type="entry name" value="DUF2207"/>
    <property type="match status" value="1"/>
</dbReference>
<gene>
    <name evidence="4" type="ORF">FJY68_03230</name>
</gene>
<feature type="transmembrane region" description="Helical" evidence="1">
    <location>
        <begin position="269"/>
        <end position="289"/>
    </location>
</feature>
<evidence type="ECO:0000259" key="3">
    <source>
        <dbReference type="Pfam" id="PF20990"/>
    </source>
</evidence>
<keyword evidence="1" id="KW-0472">Membrane</keyword>
<dbReference type="Proteomes" id="UP000779900">
    <property type="component" value="Unassembled WGS sequence"/>
</dbReference>
<accession>A0A937XG77</accession>
<evidence type="ECO:0000256" key="1">
    <source>
        <dbReference type="SAM" id="Phobius"/>
    </source>
</evidence>
<dbReference type="AlphaFoldDB" id="A0A937XG77"/>
<feature type="transmembrane region" description="Helical" evidence="1">
    <location>
        <begin position="450"/>
        <end position="473"/>
    </location>
</feature>
<evidence type="ECO:0000313" key="5">
    <source>
        <dbReference type="Proteomes" id="UP000779900"/>
    </source>
</evidence>